<dbReference type="Proteomes" id="UP000616608">
    <property type="component" value="Unassembled WGS sequence"/>
</dbReference>
<dbReference type="Gene3D" id="2.40.380.10">
    <property type="entry name" value="FomD-like"/>
    <property type="match status" value="1"/>
</dbReference>
<protein>
    <recommendedName>
        <fullName evidence="1">DUF402 domain-containing protein</fullName>
    </recommendedName>
</protein>
<keyword evidence="3" id="KW-1185">Reference proteome</keyword>
<comment type="caution">
    <text evidence="2">The sequence shown here is derived from an EMBL/GenBank/DDBJ whole genome shotgun (WGS) entry which is preliminary data.</text>
</comment>
<feature type="domain" description="DUF402" evidence="1">
    <location>
        <begin position="45"/>
        <end position="141"/>
    </location>
</feature>
<reference evidence="2" key="1">
    <citation type="journal article" date="2014" name="Int. J. Syst. Evol. Microbiol.">
        <title>Complete genome sequence of Corynebacterium casei LMG S-19264T (=DSM 44701T), isolated from a smear-ripened cheese.</title>
        <authorList>
            <consortium name="US DOE Joint Genome Institute (JGI-PGF)"/>
            <person name="Walter F."/>
            <person name="Albersmeier A."/>
            <person name="Kalinowski J."/>
            <person name="Ruckert C."/>
        </authorList>
    </citation>
    <scope>NUCLEOTIDE SEQUENCE</scope>
    <source>
        <strain evidence="2">CGMCC 1.15760</strain>
    </source>
</reference>
<gene>
    <name evidence="2" type="ORF">GCM10007425_20730</name>
</gene>
<dbReference type="SUPFAM" id="SSF159234">
    <property type="entry name" value="FomD-like"/>
    <property type="match status" value="1"/>
</dbReference>
<dbReference type="PANTHER" id="PTHR41271">
    <property type="entry name" value="DUF402 DOMAIN-CONTAINING PROTEIN"/>
    <property type="match status" value="1"/>
</dbReference>
<dbReference type="RefSeq" id="WP_188614981.1">
    <property type="nucleotide sequence ID" value="NZ_BMJT01000006.1"/>
</dbReference>
<dbReference type="InterPro" id="IPR035930">
    <property type="entry name" value="FomD-like_sf"/>
</dbReference>
<organism evidence="2 3">
    <name type="scientific">Lysinibacillus alkalisoli</name>
    <dbReference type="NCBI Taxonomy" id="1911548"/>
    <lineage>
        <taxon>Bacteria</taxon>
        <taxon>Bacillati</taxon>
        <taxon>Bacillota</taxon>
        <taxon>Bacilli</taxon>
        <taxon>Bacillales</taxon>
        <taxon>Bacillaceae</taxon>
        <taxon>Lysinibacillus</taxon>
    </lineage>
</organism>
<proteinExistence type="predicted"/>
<evidence type="ECO:0000313" key="3">
    <source>
        <dbReference type="Proteomes" id="UP000616608"/>
    </source>
</evidence>
<sequence length="152" mass="17681">MIERKVRYDGTTVDVKTTRIQQTERALKLVHYNEVAFTMNVEDASLTIEQGDITYAYYWIDRPYNLYIWFRNQTYIGAYYNIVGATTITADMVQFDDWIVDVLVLPDGQCFVLDEDELPCSLDQFENGLAQQYLNEALAHAKQLEVNDELCI</sequence>
<dbReference type="PANTHER" id="PTHR41271:SF1">
    <property type="entry name" value="DUF402 DOMAIN-CONTAINING PROTEIN"/>
    <property type="match status" value="1"/>
</dbReference>
<dbReference type="InterPro" id="IPR007295">
    <property type="entry name" value="DUF402"/>
</dbReference>
<evidence type="ECO:0000259" key="1">
    <source>
        <dbReference type="Pfam" id="PF04167"/>
    </source>
</evidence>
<dbReference type="Pfam" id="PF04167">
    <property type="entry name" value="DUF402"/>
    <property type="match status" value="1"/>
</dbReference>
<accession>A0A917G7D8</accession>
<evidence type="ECO:0000313" key="2">
    <source>
        <dbReference type="EMBL" id="GGG25934.1"/>
    </source>
</evidence>
<dbReference type="AlphaFoldDB" id="A0A917G7D8"/>
<dbReference type="EMBL" id="BMJT01000006">
    <property type="protein sequence ID" value="GGG25934.1"/>
    <property type="molecule type" value="Genomic_DNA"/>
</dbReference>
<reference evidence="2" key="2">
    <citation type="submission" date="2020-09" db="EMBL/GenBank/DDBJ databases">
        <authorList>
            <person name="Sun Q."/>
            <person name="Zhou Y."/>
        </authorList>
    </citation>
    <scope>NUCLEOTIDE SEQUENCE</scope>
    <source>
        <strain evidence="2">CGMCC 1.15760</strain>
    </source>
</reference>
<name>A0A917G7D8_9BACI</name>